<gene>
    <name evidence="2" type="ordered locus">MTR_3g100970</name>
</gene>
<keyword evidence="1" id="KW-0472">Membrane</keyword>
<proteinExistence type="predicted"/>
<dbReference type="EMBL" id="CM001219">
    <property type="protein sequence ID" value="AES73220.1"/>
    <property type="molecule type" value="Genomic_DNA"/>
</dbReference>
<keyword evidence="1 2" id="KW-0812">Transmembrane</keyword>
<evidence type="ECO:0000313" key="3">
    <source>
        <dbReference type="EnsemblPlants" id="AES73220"/>
    </source>
</evidence>
<accession>G7J5Q4</accession>
<reference evidence="3" key="3">
    <citation type="submission" date="2015-04" db="UniProtKB">
        <authorList>
            <consortium name="EnsemblPlants"/>
        </authorList>
    </citation>
    <scope>IDENTIFICATION</scope>
    <source>
        <strain evidence="3">cv. Jemalong A17</strain>
    </source>
</reference>
<dbReference type="HOGENOM" id="CLU_1888837_0_0_1"/>
<evidence type="ECO:0000313" key="2">
    <source>
        <dbReference type="EMBL" id="AES73220.1"/>
    </source>
</evidence>
<evidence type="ECO:0000256" key="1">
    <source>
        <dbReference type="SAM" id="Phobius"/>
    </source>
</evidence>
<keyword evidence="1" id="KW-1133">Transmembrane helix</keyword>
<sequence>MAEIKSLEKAFVYYKINTRLSTLPLIIFMAASTFSSRHHRRRSYISMTFLSSFSLKGLPLIEIWNKIWNNIKNRFAITSTNGNAGKGAAVWVMEEATMMKKIRGRRRRIHLEPYLTSTRGGSREVQRRRRWKRQR</sequence>
<keyword evidence="4" id="KW-1185">Reference proteome</keyword>
<reference evidence="2 4" key="2">
    <citation type="journal article" date="2014" name="BMC Genomics">
        <title>An improved genome release (version Mt4.0) for the model legume Medicago truncatula.</title>
        <authorList>
            <person name="Tang H."/>
            <person name="Krishnakumar V."/>
            <person name="Bidwell S."/>
            <person name="Rosen B."/>
            <person name="Chan A."/>
            <person name="Zhou S."/>
            <person name="Gentzbittel L."/>
            <person name="Childs K.L."/>
            <person name="Yandell M."/>
            <person name="Gundlach H."/>
            <person name="Mayer K.F."/>
            <person name="Schwartz D.C."/>
            <person name="Town C.D."/>
        </authorList>
    </citation>
    <scope>GENOME REANNOTATION</scope>
    <source>
        <strain evidence="3 4">cv. Jemalong A17</strain>
    </source>
</reference>
<protein>
    <submittedName>
        <fullName evidence="2">Transmembrane protein, putative</fullName>
    </submittedName>
</protein>
<organism evidence="2 4">
    <name type="scientific">Medicago truncatula</name>
    <name type="common">Barrel medic</name>
    <name type="synonym">Medicago tribuloides</name>
    <dbReference type="NCBI Taxonomy" id="3880"/>
    <lineage>
        <taxon>Eukaryota</taxon>
        <taxon>Viridiplantae</taxon>
        <taxon>Streptophyta</taxon>
        <taxon>Embryophyta</taxon>
        <taxon>Tracheophyta</taxon>
        <taxon>Spermatophyta</taxon>
        <taxon>Magnoliopsida</taxon>
        <taxon>eudicotyledons</taxon>
        <taxon>Gunneridae</taxon>
        <taxon>Pentapetalae</taxon>
        <taxon>rosids</taxon>
        <taxon>fabids</taxon>
        <taxon>Fabales</taxon>
        <taxon>Fabaceae</taxon>
        <taxon>Papilionoideae</taxon>
        <taxon>50 kb inversion clade</taxon>
        <taxon>NPAAA clade</taxon>
        <taxon>Hologalegina</taxon>
        <taxon>IRL clade</taxon>
        <taxon>Trifolieae</taxon>
        <taxon>Medicago</taxon>
    </lineage>
</organism>
<dbReference type="PaxDb" id="3880-AES73220"/>
<evidence type="ECO:0000313" key="4">
    <source>
        <dbReference type="Proteomes" id="UP000002051"/>
    </source>
</evidence>
<name>G7J5Q4_MEDTR</name>
<reference evidence="2 4" key="1">
    <citation type="journal article" date="2011" name="Nature">
        <title>The Medicago genome provides insight into the evolution of rhizobial symbioses.</title>
        <authorList>
            <person name="Young N.D."/>
            <person name="Debelle F."/>
            <person name="Oldroyd G.E."/>
            <person name="Geurts R."/>
            <person name="Cannon S.B."/>
            <person name="Udvardi M.K."/>
            <person name="Benedito V.A."/>
            <person name="Mayer K.F."/>
            <person name="Gouzy J."/>
            <person name="Schoof H."/>
            <person name="Van de Peer Y."/>
            <person name="Proost S."/>
            <person name="Cook D.R."/>
            <person name="Meyers B.C."/>
            <person name="Spannagl M."/>
            <person name="Cheung F."/>
            <person name="De Mita S."/>
            <person name="Krishnakumar V."/>
            <person name="Gundlach H."/>
            <person name="Zhou S."/>
            <person name="Mudge J."/>
            <person name="Bharti A.K."/>
            <person name="Murray J.D."/>
            <person name="Naoumkina M.A."/>
            <person name="Rosen B."/>
            <person name="Silverstein K.A."/>
            <person name="Tang H."/>
            <person name="Rombauts S."/>
            <person name="Zhao P.X."/>
            <person name="Zhou P."/>
            <person name="Barbe V."/>
            <person name="Bardou P."/>
            <person name="Bechner M."/>
            <person name="Bellec A."/>
            <person name="Berger A."/>
            <person name="Berges H."/>
            <person name="Bidwell S."/>
            <person name="Bisseling T."/>
            <person name="Choisne N."/>
            <person name="Couloux A."/>
            <person name="Denny R."/>
            <person name="Deshpande S."/>
            <person name="Dai X."/>
            <person name="Doyle J.J."/>
            <person name="Dudez A.M."/>
            <person name="Farmer A.D."/>
            <person name="Fouteau S."/>
            <person name="Franken C."/>
            <person name="Gibelin C."/>
            <person name="Gish J."/>
            <person name="Goldstein S."/>
            <person name="Gonzalez A.J."/>
            <person name="Green P.J."/>
            <person name="Hallab A."/>
            <person name="Hartog M."/>
            <person name="Hua A."/>
            <person name="Humphray S.J."/>
            <person name="Jeong D.H."/>
            <person name="Jing Y."/>
            <person name="Jocker A."/>
            <person name="Kenton S.M."/>
            <person name="Kim D.J."/>
            <person name="Klee K."/>
            <person name="Lai H."/>
            <person name="Lang C."/>
            <person name="Lin S."/>
            <person name="Macmil S.L."/>
            <person name="Magdelenat G."/>
            <person name="Matthews L."/>
            <person name="McCorrison J."/>
            <person name="Monaghan E.L."/>
            <person name="Mun J.H."/>
            <person name="Najar F.Z."/>
            <person name="Nicholson C."/>
            <person name="Noirot C."/>
            <person name="O'Bleness M."/>
            <person name="Paule C.R."/>
            <person name="Poulain J."/>
            <person name="Prion F."/>
            <person name="Qin B."/>
            <person name="Qu C."/>
            <person name="Retzel E.F."/>
            <person name="Riddle C."/>
            <person name="Sallet E."/>
            <person name="Samain S."/>
            <person name="Samson N."/>
            <person name="Sanders I."/>
            <person name="Saurat O."/>
            <person name="Scarpelli C."/>
            <person name="Schiex T."/>
            <person name="Segurens B."/>
            <person name="Severin A.J."/>
            <person name="Sherrier D.J."/>
            <person name="Shi R."/>
            <person name="Sims S."/>
            <person name="Singer S.R."/>
            <person name="Sinharoy S."/>
            <person name="Sterck L."/>
            <person name="Viollet A."/>
            <person name="Wang B.B."/>
            <person name="Wang K."/>
            <person name="Wang M."/>
            <person name="Wang X."/>
            <person name="Warfsmann J."/>
            <person name="Weissenbach J."/>
            <person name="White D.D."/>
            <person name="White J.D."/>
            <person name="Wiley G.B."/>
            <person name="Wincker P."/>
            <person name="Xing Y."/>
            <person name="Yang L."/>
            <person name="Yao Z."/>
            <person name="Ying F."/>
            <person name="Zhai J."/>
            <person name="Zhou L."/>
            <person name="Zuber A."/>
            <person name="Denarie J."/>
            <person name="Dixon R.A."/>
            <person name="May G.D."/>
            <person name="Schwartz D.C."/>
            <person name="Rogers J."/>
            <person name="Quetier F."/>
            <person name="Town C.D."/>
            <person name="Roe B.A."/>
        </authorList>
    </citation>
    <scope>NUCLEOTIDE SEQUENCE [LARGE SCALE GENOMIC DNA]</scope>
    <source>
        <strain evidence="2">A17</strain>
        <strain evidence="3 4">cv. Jemalong A17</strain>
    </source>
</reference>
<feature type="transmembrane region" description="Helical" evidence="1">
    <location>
        <begin position="12"/>
        <end position="32"/>
    </location>
</feature>
<dbReference type="EnsemblPlants" id="AES73220">
    <property type="protein sequence ID" value="AES73220"/>
    <property type="gene ID" value="MTR_3g100970"/>
</dbReference>
<dbReference type="AlphaFoldDB" id="G7J5Q4"/>
<dbReference type="Proteomes" id="UP000002051">
    <property type="component" value="Chromosome 3"/>
</dbReference>